<dbReference type="InterPro" id="IPR012259">
    <property type="entry name" value="DHFR"/>
</dbReference>
<sequence>MGASKGSARTQDGCRDRSNIGPNRMTSPTAEILLILARADNGVIGRDGDLPWRLPADLRHFKALTLGHPMIMGRKTFDSLPGLLPGRRHIVLTRDSAWRGEGAETAHSPRDAIARAASPTVTVIGGAEIYSLFLPFSHRIELTEVHVDAEGDTRIAYPDPADWREVARQDHPAENGRPAYSFVTFLRAAAHCQRPDACL</sequence>
<feature type="domain" description="DHFR" evidence="10">
    <location>
        <begin position="31"/>
        <end position="187"/>
    </location>
</feature>
<comment type="similarity">
    <text evidence="2 8">Belongs to the dihydrofolate reductase family.</text>
</comment>
<name>A0A292ZDX2_SPHSA</name>
<comment type="function">
    <text evidence="7">Key enzyme in folate metabolism. Catalyzes an essential reaction for de novo glycine and purine synthesis, and for DNA precursor synthesis.</text>
</comment>
<dbReference type="EMBL" id="BEWI01000031">
    <property type="protein sequence ID" value="GAY21096.1"/>
    <property type="molecule type" value="Genomic_DNA"/>
</dbReference>
<dbReference type="GO" id="GO:0006730">
    <property type="term" value="P:one-carbon metabolic process"/>
    <property type="evidence" value="ECO:0007669"/>
    <property type="project" value="UniProtKB-KW"/>
</dbReference>
<dbReference type="GO" id="GO:0046654">
    <property type="term" value="P:tetrahydrofolate biosynthetic process"/>
    <property type="evidence" value="ECO:0007669"/>
    <property type="project" value="UniProtKB-UniPathway"/>
</dbReference>
<proteinExistence type="inferred from homology"/>
<accession>A0A292ZDX2</accession>
<dbReference type="GO" id="GO:0050661">
    <property type="term" value="F:NADP binding"/>
    <property type="evidence" value="ECO:0007669"/>
    <property type="project" value="InterPro"/>
</dbReference>
<dbReference type="EC" id="1.5.1.3" evidence="3"/>
<evidence type="ECO:0000256" key="3">
    <source>
        <dbReference type="ARBA" id="ARBA00012856"/>
    </source>
</evidence>
<dbReference type="SUPFAM" id="SSF53597">
    <property type="entry name" value="Dihydrofolate reductase-like"/>
    <property type="match status" value="1"/>
</dbReference>
<evidence type="ECO:0000259" key="10">
    <source>
        <dbReference type="PROSITE" id="PS51330"/>
    </source>
</evidence>
<evidence type="ECO:0000256" key="7">
    <source>
        <dbReference type="ARBA" id="ARBA00025067"/>
    </source>
</evidence>
<gene>
    <name evidence="11" type="ORF">SFOMI_1629</name>
</gene>
<evidence type="ECO:0000256" key="6">
    <source>
        <dbReference type="ARBA" id="ARBA00023002"/>
    </source>
</evidence>
<evidence type="ECO:0000256" key="5">
    <source>
        <dbReference type="ARBA" id="ARBA00022857"/>
    </source>
</evidence>
<dbReference type="PANTHER" id="PTHR48069:SF3">
    <property type="entry name" value="DIHYDROFOLATE REDUCTASE"/>
    <property type="match status" value="1"/>
</dbReference>
<dbReference type="Pfam" id="PF00186">
    <property type="entry name" value="DHFR_1"/>
    <property type="match status" value="1"/>
</dbReference>
<evidence type="ECO:0000256" key="4">
    <source>
        <dbReference type="ARBA" id="ARBA00022563"/>
    </source>
</evidence>
<dbReference type="PANTHER" id="PTHR48069">
    <property type="entry name" value="DIHYDROFOLATE REDUCTASE"/>
    <property type="match status" value="1"/>
</dbReference>
<dbReference type="PRINTS" id="PR00070">
    <property type="entry name" value="DHFR"/>
</dbReference>
<dbReference type="AlphaFoldDB" id="A0A292ZDX2"/>
<evidence type="ECO:0000256" key="9">
    <source>
        <dbReference type="SAM" id="MobiDB-lite"/>
    </source>
</evidence>
<dbReference type="GO" id="GO:0004146">
    <property type="term" value="F:dihydrofolate reductase activity"/>
    <property type="evidence" value="ECO:0007669"/>
    <property type="project" value="UniProtKB-EC"/>
</dbReference>
<evidence type="ECO:0000313" key="12">
    <source>
        <dbReference type="Proteomes" id="UP000221538"/>
    </source>
</evidence>
<dbReference type="GO" id="GO:0005829">
    <property type="term" value="C:cytosol"/>
    <property type="evidence" value="ECO:0007669"/>
    <property type="project" value="TreeGrafter"/>
</dbReference>
<evidence type="ECO:0000313" key="11">
    <source>
        <dbReference type="EMBL" id="GAY21096.1"/>
    </source>
</evidence>
<evidence type="ECO:0000256" key="8">
    <source>
        <dbReference type="RuleBase" id="RU004474"/>
    </source>
</evidence>
<comment type="pathway">
    <text evidence="1">Cofactor biosynthesis; tetrahydrofolate biosynthesis; 5,6,7,8-tetrahydrofolate from 7,8-dihydrofolate: step 1/1.</text>
</comment>
<dbReference type="PROSITE" id="PS00075">
    <property type="entry name" value="DHFR_1"/>
    <property type="match status" value="1"/>
</dbReference>
<feature type="region of interest" description="Disordered" evidence="9">
    <location>
        <begin position="1"/>
        <end position="25"/>
    </location>
</feature>
<dbReference type="InterPro" id="IPR001796">
    <property type="entry name" value="DHFR_dom"/>
</dbReference>
<comment type="caution">
    <text evidence="11">The sequence shown here is derived from an EMBL/GenBank/DDBJ whole genome shotgun (WGS) entry which is preliminary data.</text>
</comment>
<dbReference type="GO" id="GO:0046452">
    <property type="term" value="P:dihydrofolate metabolic process"/>
    <property type="evidence" value="ECO:0007669"/>
    <property type="project" value="TreeGrafter"/>
</dbReference>
<keyword evidence="5" id="KW-0521">NADP</keyword>
<reference evidence="11 12" key="2">
    <citation type="journal article" date="2013" name="Environ. Sci. Technol.">
        <title>The 4-tert-butylphenol-utilizing bacterium Sphingobium fuliginis OMI can degrade bisphenols via phenolic ring hydroxylation and meta-cleavage pathway.</title>
        <authorList>
            <person name="Ogata Y."/>
            <person name="Goda S."/>
            <person name="Toyama T."/>
            <person name="Sei K."/>
            <person name="Ike M."/>
        </authorList>
    </citation>
    <scope>NUCLEOTIDE SEQUENCE [LARGE SCALE GENOMIC DNA]</scope>
    <source>
        <strain evidence="11 12">OMI</strain>
    </source>
</reference>
<dbReference type="PROSITE" id="PS51330">
    <property type="entry name" value="DHFR_2"/>
    <property type="match status" value="1"/>
</dbReference>
<keyword evidence="4" id="KW-0554">One-carbon metabolism</keyword>
<reference evidence="11 12" key="1">
    <citation type="journal article" date="2013" name="Biodegradation">
        <title>Occurrence of 4-tert-butylphenol (4-t-BP) biodegradation in an aquatic sample caused by the presence of Spirodela polyrrhiza and isolation of a 4-t-BP-utilizing bacterium.</title>
        <authorList>
            <person name="Ogata Y."/>
            <person name="Toyama T."/>
            <person name="Yu N."/>
            <person name="Wang X."/>
            <person name="Sei K."/>
            <person name="Ike M."/>
        </authorList>
    </citation>
    <scope>NUCLEOTIDE SEQUENCE [LARGE SCALE GENOMIC DNA]</scope>
    <source>
        <strain evidence="11 12">OMI</strain>
    </source>
</reference>
<dbReference type="CDD" id="cd00209">
    <property type="entry name" value="DHFR"/>
    <property type="match status" value="1"/>
</dbReference>
<dbReference type="InterPro" id="IPR017925">
    <property type="entry name" value="DHFR_CS"/>
</dbReference>
<dbReference type="Gene3D" id="3.40.430.10">
    <property type="entry name" value="Dihydrofolate Reductase, subunit A"/>
    <property type="match status" value="1"/>
</dbReference>
<dbReference type="InterPro" id="IPR024072">
    <property type="entry name" value="DHFR-like_dom_sf"/>
</dbReference>
<evidence type="ECO:0000256" key="2">
    <source>
        <dbReference type="ARBA" id="ARBA00009539"/>
    </source>
</evidence>
<organism evidence="11 12">
    <name type="scientific">Sphingobium fuliginis (strain ATCC 27551)</name>
    <dbReference type="NCBI Taxonomy" id="336203"/>
    <lineage>
        <taxon>Bacteria</taxon>
        <taxon>Pseudomonadati</taxon>
        <taxon>Pseudomonadota</taxon>
        <taxon>Alphaproteobacteria</taxon>
        <taxon>Sphingomonadales</taxon>
        <taxon>Sphingomonadaceae</taxon>
        <taxon>Sphingobium</taxon>
    </lineage>
</organism>
<dbReference type="UniPathway" id="UPA00077">
    <property type="reaction ID" value="UER00158"/>
</dbReference>
<dbReference type="Proteomes" id="UP000221538">
    <property type="component" value="Unassembled WGS sequence"/>
</dbReference>
<dbReference type="GO" id="GO:0046655">
    <property type="term" value="P:folic acid metabolic process"/>
    <property type="evidence" value="ECO:0007669"/>
    <property type="project" value="TreeGrafter"/>
</dbReference>
<keyword evidence="6 11" id="KW-0560">Oxidoreductase</keyword>
<protein>
    <recommendedName>
        <fullName evidence="3">dihydrofolate reductase</fullName>
        <ecNumber evidence="3">1.5.1.3</ecNumber>
    </recommendedName>
</protein>
<evidence type="ECO:0000256" key="1">
    <source>
        <dbReference type="ARBA" id="ARBA00004903"/>
    </source>
</evidence>